<dbReference type="RefSeq" id="WP_116072985.1">
    <property type="nucleotide sequence ID" value="NZ_CP187630.1"/>
</dbReference>
<organism evidence="2 3">
    <name type="scientific">Priestia megaterium</name>
    <name type="common">Bacillus megaterium</name>
    <dbReference type="NCBI Taxonomy" id="1404"/>
    <lineage>
        <taxon>Bacteria</taxon>
        <taxon>Bacillati</taxon>
        <taxon>Bacillota</taxon>
        <taxon>Bacilli</taxon>
        <taxon>Bacillales</taxon>
        <taxon>Bacillaceae</taxon>
        <taxon>Priestia</taxon>
    </lineage>
</organism>
<keyword evidence="1" id="KW-0472">Membrane</keyword>
<dbReference type="AlphaFoldDB" id="A0A3D8X5B4"/>
<gene>
    <name evidence="2" type="ORF">C3744_06785</name>
</gene>
<evidence type="ECO:0000256" key="1">
    <source>
        <dbReference type="SAM" id="Phobius"/>
    </source>
</evidence>
<dbReference type="Proteomes" id="UP000256519">
    <property type="component" value="Unassembled WGS sequence"/>
</dbReference>
<accession>A0A3D8X5B4</accession>
<feature type="transmembrane region" description="Helical" evidence="1">
    <location>
        <begin position="34"/>
        <end position="54"/>
    </location>
</feature>
<keyword evidence="1" id="KW-1133">Transmembrane helix</keyword>
<name>A0A3D8X5B4_PRIMG</name>
<keyword evidence="1" id="KW-0812">Transmembrane</keyword>
<sequence>MLFKAAAQKNIIFPLLLLKILLFVQVFQHNKIGAFLLLVAILCSFLALFLRYEFQIDKDTLTYRTYILRLKVYQKTVKPMEIKKIVFKRLSWKAKLAIVRVEKGWNMRISLFNPPNVFKELETFAGEYDVDIQKTSDYKILEKTS</sequence>
<reference evidence="2 3" key="1">
    <citation type="journal article" date="2018" name="Appl. Environ. Microbiol.">
        <title>Antimicrobial susceptibility testing and tentative epidemiological cut-off values of five Bacillus species relevant for use as animal feed additives or for plant protection.</title>
        <authorList>
            <person name="Agerso Y."/>
            <person name="Stuer-Lauridsen B."/>
            <person name="Bjerre K."/>
            <person name="Jensen M.G."/>
            <person name="Johansen E."/>
            <person name="Bennedsen M."/>
            <person name="Brockmann E."/>
            <person name="Nielsen B."/>
        </authorList>
    </citation>
    <scope>NUCLEOTIDE SEQUENCE [LARGE SCALE GENOMIC DNA]</scope>
    <source>
        <strain evidence="2 3">CHCC20162</strain>
    </source>
</reference>
<dbReference type="EMBL" id="PQWM01000007">
    <property type="protein sequence ID" value="RDZ16230.1"/>
    <property type="molecule type" value="Genomic_DNA"/>
</dbReference>
<comment type="caution">
    <text evidence="2">The sequence shown here is derived from an EMBL/GenBank/DDBJ whole genome shotgun (WGS) entry which is preliminary data.</text>
</comment>
<proteinExistence type="predicted"/>
<protein>
    <submittedName>
        <fullName evidence="2">Diguanylate cyclase</fullName>
    </submittedName>
</protein>
<feature type="transmembrane region" description="Helical" evidence="1">
    <location>
        <begin position="12"/>
        <end position="28"/>
    </location>
</feature>
<evidence type="ECO:0000313" key="3">
    <source>
        <dbReference type="Proteomes" id="UP000256519"/>
    </source>
</evidence>
<evidence type="ECO:0000313" key="2">
    <source>
        <dbReference type="EMBL" id="RDZ16230.1"/>
    </source>
</evidence>